<dbReference type="GO" id="GO:0042283">
    <property type="term" value="F:dolichyl pyrophosphate Glc1Man9GlcNAc2 alpha-1,3-glucosyltransferase activity"/>
    <property type="evidence" value="ECO:0007669"/>
    <property type="project" value="TreeGrafter"/>
</dbReference>
<evidence type="ECO:0000256" key="6">
    <source>
        <dbReference type="ARBA" id="ARBA00022692"/>
    </source>
</evidence>
<feature type="transmembrane region" description="Helical" evidence="10">
    <location>
        <begin position="438"/>
        <end position="455"/>
    </location>
</feature>
<dbReference type="Proteomes" id="UP000274131">
    <property type="component" value="Unassembled WGS sequence"/>
</dbReference>
<dbReference type="GO" id="GO:0005789">
    <property type="term" value="C:endoplasmic reticulum membrane"/>
    <property type="evidence" value="ECO:0007669"/>
    <property type="project" value="UniProtKB-SubCell"/>
</dbReference>
<evidence type="ECO:0000256" key="10">
    <source>
        <dbReference type="RuleBase" id="RU363110"/>
    </source>
</evidence>
<keyword evidence="9 10" id="KW-0472">Membrane</keyword>
<evidence type="ECO:0000256" key="4">
    <source>
        <dbReference type="ARBA" id="ARBA00022676"/>
    </source>
</evidence>
<name>A0A0N4V6C2_ENTVE</name>
<dbReference type="UniPathway" id="UPA00378"/>
<keyword evidence="7 10" id="KW-0256">Endoplasmic reticulum</keyword>
<dbReference type="Pfam" id="PF03155">
    <property type="entry name" value="Alg6_Alg8"/>
    <property type="match status" value="1"/>
</dbReference>
<feature type="transmembrane region" description="Helical" evidence="10">
    <location>
        <begin position="366"/>
        <end position="385"/>
    </location>
</feature>
<gene>
    <name evidence="11" type="ORF">EVEC_LOCUS5413</name>
</gene>
<reference evidence="11 12" key="2">
    <citation type="submission" date="2018-10" db="EMBL/GenBank/DDBJ databases">
        <authorList>
            <consortium name="Pathogen Informatics"/>
        </authorList>
    </citation>
    <scope>NUCLEOTIDE SEQUENCE [LARGE SCALE GENOMIC DNA]</scope>
</reference>
<evidence type="ECO:0000256" key="2">
    <source>
        <dbReference type="ARBA" id="ARBA00004922"/>
    </source>
</evidence>
<protein>
    <recommendedName>
        <fullName evidence="10">Alpha-1,3-glucosyltransferase</fullName>
        <ecNumber evidence="10">2.4.1.-</ecNumber>
    </recommendedName>
</protein>
<feature type="transmembrane region" description="Helical" evidence="10">
    <location>
        <begin position="123"/>
        <end position="146"/>
    </location>
</feature>
<dbReference type="AlphaFoldDB" id="A0A0N4V6C2"/>
<dbReference type="EC" id="2.4.1.-" evidence="10"/>
<feature type="transmembrane region" description="Helical" evidence="10">
    <location>
        <begin position="214"/>
        <end position="231"/>
    </location>
</feature>
<feature type="transmembrane region" description="Helical" evidence="10">
    <location>
        <begin position="414"/>
        <end position="432"/>
    </location>
</feature>
<comment type="similarity">
    <text evidence="3 10">Belongs to the ALG6/ALG8 glucosyltransferase family.</text>
</comment>
<keyword evidence="8 10" id="KW-1133">Transmembrane helix</keyword>
<dbReference type="PANTHER" id="PTHR12413">
    <property type="entry name" value="DOLICHYL GLYCOSYLTRANSFERASE"/>
    <property type="match status" value="1"/>
</dbReference>
<evidence type="ECO:0000256" key="1">
    <source>
        <dbReference type="ARBA" id="ARBA00004477"/>
    </source>
</evidence>
<keyword evidence="4 10" id="KW-0328">Glycosyltransferase</keyword>
<feature type="transmembrane region" description="Helical" evidence="10">
    <location>
        <begin position="467"/>
        <end position="487"/>
    </location>
</feature>
<organism evidence="13">
    <name type="scientific">Enterobius vermicularis</name>
    <name type="common">Human pinworm</name>
    <dbReference type="NCBI Taxonomy" id="51028"/>
    <lineage>
        <taxon>Eukaryota</taxon>
        <taxon>Metazoa</taxon>
        <taxon>Ecdysozoa</taxon>
        <taxon>Nematoda</taxon>
        <taxon>Chromadorea</taxon>
        <taxon>Rhabditida</taxon>
        <taxon>Spirurina</taxon>
        <taxon>Oxyuridomorpha</taxon>
        <taxon>Oxyuroidea</taxon>
        <taxon>Oxyuridae</taxon>
        <taxon>Enterobius</taxon>
    </lineage>
</organism>
<sequence>MKKGKKVDTEMKKFEEGNTAFSILYRWSFWTVTSGILMLKCLLIPSYHSTDFEVHRNWMAITANLPIEQWYYDETSKWTLDYPPFFAYFECIWSLVANQLIPSSLRLQKEPIFSLELLYFHRFTVILTDMIYIFGSAFCANCLARFSRPLSHLSAEALGITLVANIPLILVDNIHFQYNSFLTSFLLFSIGFASKKNYLLAALFFSILLNFKHIYLYYAPAYIVFYLAEYFCVKNTVEFLSRILKLGLTVILPFGLSFGVFAYRSGVMAIWQIISRLFPFQRGLTHAYWAPNLWACYNFVDFSCYNVLKFLGKLPIESKPPAYTSGLVQEYFHSILPNIPAVVTLLLTLLLLTPMVTFLFNEISPLNRIAVLLTHSAFAFFLAGYHVHEKAIIMILIPYTVLAFSDHKYIRSLMNLYVAANISLFPLFFTFFENCIKVTLAVFSYFFMSTILGLIENSKQNRSFLSAAYHLALIAVQSYSLLIHPVSVVT</sequence>
<evidence type="ECO:0000313" key="11">
    <source>
        <dbReference type="EMBL" id="VDD90662.1"/>
    </source>
</evidence>
<evidence type="ECO:0000256" key="8">
    <source>
        <dbReference type="ARBA" id="ARBA00022989"/>
    </source>
</evidence>
<evidence type="ECO:0000256" key="3">
    <source>
        <dbReference type="ARBA" id="ARBA00008715"/>
    </source>
</evidence>
<dbReference type="EMBL" id="UXUI01008156">
    <property type="protein sequence ID" value="VDD90662.1"/>
    <property type="molecule type" value="Genomic_DNA"/>
</dbReference>
<feature type="transmembrane region" description="Helical" evidence="10">
    <location>
        <begin position="243"/>
        <end position="263"/>
    </location>
</feature>
<comment type="pathway">
    <text evidence="2 10">Protein modification; protein glycosylation.</text>
</comment>
<reference evidence="13" key="1">
    <citation type="submission" date="2017-02" db="UniProtKB">
        <authorList>
            <consortium name="WormBaseParasite"/>
        </authorList>
    </citation>
    <scope>IDENTIFICATION</scope>
</reference>
<comment type="subcellular location">
    <subcellularLocation>
        <location evidence="1 10">Endoplasmic reticulum membrane</location>
        <topology evidence="1 10">Multi-pass membrane protein</topology>
    </subcellularLocation>
</comment>
<evidence type="ECO:0000256" key="7">
    <source>
        <dbReference type="ARBA" id="ARBA00022824"/>
    </source>
</evidence>
<dbReference type="WBParaSite" id="EVEC_0000580201-mRNA-1">
    <property type="protein sequence ID" value="EVEC_0000580201-mRNA-1"/>
    <property type="gene ID" value="EVEC_0000580201"/>
</dbReference>
<keyword evidence="12" id="KW-1185">Reference proteome</keyword>
<keyword evidence="6 10" id="KW-0812">Transmembrane</keyword>
<accession>A0A0N4V6C2</accession>
<feature type="transmembrane region" description="Helical" evidence="10">
    <location>
        <begin position="21"/>
        <end position="47"/>
    </location>
</feature>
<feature type="transmembrane region" description="Helical" evidence="10">
    <location>
        <begin position="152"/>
        <end position="171"/>
    </location>
</feature>
<evidence type="ECO:0000313" key="13">
    <source>
        <dbReference type="WBParaSite" id="EVEC_0000580201-mRNA-1"/>
    </source>
</evidence>
<feature type="transmembrane region" description="Helical" evidence="10">
    <location>
        <begin position="339"/>
        <end position="359"/>
    </location>
</feature>
<dbReference type="STRING" id="51028.A0A0N4V6C2"/>
<proteinExistence type="inferred from homology"/>
<dbReference type="InterPro" id="IPR004856">
    <property type="entry name" value="Glyco_trans_ALG6/ALG8"/>
</dbReference>
<dbReference type="PANTHER" id="PTHR12413:SF2">
    <property type="entry name" value="DOLICHYL PYROPHOSPHATE GLC1MAN9GLCNAC2 ALPHA-1,3-GLUCOSYLTRANSFERASE-RELATED"/>
    <property type="match status" value="1"/>
</dbReference>
<dbReference type="GO" id="GO:0006487">
    <property type="term" value="P:protein N-linked glycosylation"/>
    <property type="evidence" value="ECO:0007669"/>
    <property type="project" value="TreeGrafter"/>
</dbReference>
<keyword evidence="5 10" id="KW-0808">Transferase</keyword>
<evidence type="ECO:0000256" key="5">
    <source>
        <dbReference type="ARBA" id="ARBA00022679"/>
    </source>
</evidence>
<evidence type="ECO:0000256" key="9">
    <source>
        <dbReference type="ARBA" id="ARBA00023136"/>
    </source>
</evidence>
<evidence type="ECO:0000313" key="12">
    <source>
        <dbReference type="Proteomes" id="UP000274131"/>
    </source>
</evidence>
<dbReference type="OrthoDB" id="1689333at2759"/>